<dbReference type="GO" id="GO:0005783">
    <property type="term" value="C:endoplasmic reticulum"/>
    <property type="evidence" value="ECO:0007669"/>
    <property type="project" value="UniProtKB-SubCell"/>
</dbReference>
<proteinExistence type="inferred from homology"/>
<dbReference type="EMBL" id="KC513609">
    <property type="protein sequence ID" value="AGE95768.1"/>
    <property type="molecule type" value="Genomic_DNA"/>
</dbReference>
<accession>M1K4B5</accession>
<evidence type="ECO:0000256" key="3">
    <source>
        <dbReference type="ARBA" id="ARBA00022824"/>
    </source>
</evidence>
<dbReference type="AlphaFoldDB" id="M1K4B5"/>
<dbReference type="VEuPathDB" id="MicrosporidiaDB:M970_060210"/>
<dbReference type="GO" id="GO:0005794">
    <property type="term" value="C:Golgi apparatus"/>
    <property type="evidence" value="ECO:0007669"/>
    <property type="project" value="UniProtKB-SubCell"/>
</dbReference>
<comment type="subunit">
    <text evidence="7">Part of the multisubunit transport protein particle (TRAPP) complex.</text>
</comment>
<name>M1K4B5_ENCCN</name>
<dbReference type="SUPFAM" id="SSF64356">
    <property type="entry name" value="SNARE-like"/>
    <property type="match status" value="1"/>
</dbReference>
<sequence>MAVEQFFIINKSGGMVFKYEREGETEINSLLILTSSLYSVSVILTKTIDGPVPRQVVYFRNRVITIFRTTTGTSFVFVADRPVDALFERIYSHYCQYVTRNPFHSPEMPIQCSKFKPHLIFEG</sequence>
<evidence type="ECO:0000313" key="8">
    <source>
        <dbReference type="EMBL" id="AGE95768.1"/>
    </source>
</evidence>
<dbReference type="InterPro" id="IPR007233">
    <property type="entry name" value="TRAPPC"/>
</dbReference>
<dbReference type="GO" id="GO:0006888">
    <property type="term" value="P:endoplasmic reticulum to Golgi vesicle-mediated transport"/>
    <property type="evidence" value="ECO:0007669"/>
    <property type="project" value="UniProtKB-UniRule"/>
</dbReference>
<comment type="subcellular location">
    <subcellularLocation>
        <location evidence="7">Endoplasmic reticulum</location>
    </subcellularLocation>
    <subcellularLocation>
        <location evidence="7">Golgi apparatus</location>
        <location evidence="7">cis-Golgi network</location>
    </subcellularLocation>
    <subcellularLocation>
        <location evidence="1">Golgi apparatus</location>
    </subcellularLocation>
</comment>
<dbReference type="VEuPathDB" id="MicrosporidiaDB:AEWQ_060200"/>
<keyword evidence="2 7" id="KW-0813">Transport</keyword>
<gene>
    <name evidence="8" type="ORF">ECU06_0270</name>
</gene>
<evidence type="ECO:0000256" key="1">
    <source>
        <dbReference type="ARBA" id="ARBA00004555"/>
    </source>
</evidence>
<dbReference type="PANTHER" id="PTHR23249">
    <property type="entry name" value="TRAFFICKING PROTEIN PARTICLE COMPLEX SUBUNIT"/>
    <property type="match status" value="1"/>
</dbReference>
<dbReference type="SMART" id="SM01399">
    <property type="entry name" value="Sybindin"/>
    <property type="match status" value="1"/>
</dbReference>
<dbReference type="InterPro" id="IPR011012">
    <property type="entry name" value="Longin-like_dom_sf"/>
</dbReference>
<reference evidence="8" key="1">
    <citation type="journal article" date="2013" name="Eukaryot. Cell">
        <title>Extremely Reduced Levels of Heterozygosity in the Vertebrate Pathogen Encephalitozoon cuniculi.</title>
        <authorList>
            <person name="Selman M."/>
            <person name="Sak B."/>
            <person name="Kvac M."/>
            <person name="Farinelli L."/>
            <person name="Weiss L.M."/>
            <person name="Corradi N."/>
        </authorList>
    </citation>
    <scope>NUCLEOTIDE SEQUENCE</scope>
</reference>
<comment type="similarity">
    <text evidence="6">Belongs to the TRAPP small subunits family. TRAPPC4 subfamily.</text>
</comment>
<dbReference type="VEuPathDB" id="MicrosporidiaDB:ECU06_0270"/>
<evidence type="ECO:0000256" key="2">
    <source>
        <dbReference type="ARBA" id="ARBA00022448"/>
    </source>
</evidence>
<protein>
    <recommendedName>
        <fullName evidence="7">Trafficking protein particle complex subunit</fullName>
    </recommendedName>
</protein>
<keyword evidence="3 7" id="KW-0256">Endoplasmic reticulum</keyword>
<organism evidence="8">
    <name type="scientific">Encephalitozoon cuniculi</name>
    <name type="common">Microsporidian parasite</name>
    <dbReference type="NCBI Taxonomy" id="6035"/>
    <lineage>
        <taxon>Eukaryota</taxon>
        <taxon>Fungi</taxon>
        <taxon>Fungi incertae sedis</taxon>
        <taxon>Microsporidia</taxon>
        <taxon>Unikaryonidae</taxon>
        <taxon>Encephalitozoon</taxon>
    </lineage>
</organism>
<dbReference type="Pfam" id="PF04099">
    <property type="entry name" value="Sybindin"/>
    <property type="match status" value="1"/>
</dbReference>
<dbReference type="GO" id="GO:0030008">
    <property type="term" value="C:TRAPP complex"/>
    <property type="evidence" value="ECO:0007669"/>
    <property type="project" value="UniProtKB-UniRule"/>
</dbReference>
<keyword evidence="5 7" id="KW-0333">Golgi apparatus</keyword>
<dbReference type="VEuPathDB" id="MicrosporidiaDB:AEWD_060210"/>
<evidence type="ECO:0000256" key="5">
    <source>
        <dbReference type="ARBA" id="ARBA00023034"/>
    </source>
</evidence>
<dbReference type="VEuPathDB" id="MicrosporidiaDB:AEWR_060210"/>
<dbReference type="PANTHER" id="PTHR23249:SF15">
    <property type="entry name" value="TRAFFICKING PROTEIN PARTICLE COMPLEX SUBUNIT 4"/>
    <property type="match status" value="1"/>
</dbReference>
<evidence type="ECO:0000256" key="4">
    <source>
        <dbReference type="ARBA" id="ARBA00022892"/>
    </source>
</evidence>
<dbReference type="Gene3D" id="3.30.450.70">
    <property type="match status" value="1"/>
</dbReference>
<evidence type="ECO:0000256" key="7">
    <source>
        <dbReference type="RuleBase" id="RU366065"/>
    </source>
</evidence>
<evidence type="ECO:0000256" key="6">
    <source>
        <dbReference type="ARBA" id="ARBA00038179"/>
    </source>
</evidence>
<keyword evidence="4 7" id="KW-0931">ER-Golgi transport</keyword>